<feature type="compositionally biased region" description="Basic residues" evidence="7">
    <location>
        <begin position="283"/>
        <end position="303"/>
    </location>
</feature>
<dbReference type="OrthoDB" id="191683at2"/>
<gene>
    <name evidence="9" type="ORF">SAMN04488506_0425</name>
</gene>
<evidence type="ECO:0000256" key="1">
    <source>
        <dbReference type="ARBA" id="ARBA00007905"/>
    </source>
</evidence>
<dbReference type="InterPro" id="IPR018170">
    <property type="entry name" value="Aldo/ket_reductase_CS"/>
</dbReference>
<evidence type="ECO:0000256" key="5">
    <source>
        <dbReference type="PIRSR" id="PIRSR000097-2"/>
    </source>
</evidence>
<evidence type="ECO:0000313" key="9">
    <source>
        <dbReference type="EMBL" id="SFQ04028.1"/>
    </source>
</evidence>
<sequence>MVVGLYDRIPLNNGYTIPRIGLGTAGLSGAEAEEAVFYALNHGYRLIDTAAIYDNEEEVGRGINLAINAGISREEIFVVTKIAPEDMGFDKTTDAFEESLERLNTQYVDLLLIHKPAKDDEVTLETWRAMEEIYASGRVRSIGVSNFDRGDLAMLLEEAKVRPAVNQYQMFPGASARHTNDYCDEENIVSMAYSPLKKGKVQKDRKLSSMAETYGKTAEQLVLRWSIDRNVVPIPQSGNKDHIRDNIDIFDFTISDNDMEILNSLDIPRGERQSNDASGLRDRTHRRQNIQKGRGRGSGRMRH</sequence>
<comment type="similarity">
    <text evidence="1">Belongs to the aldo/keto reductase family.</text>
</comment>
<dbReference type="PIRSF" id="PIRSF000097">
    <property type="entry name" value="AKR"/>
    <property type="match status" value="1"/>
</dbReference>
<evidence type="ECO:0000256" key="3">
    <source>
        <dbReference type="ARBA" id="ARBA00023002"/>
    </source>
</evidence>
<evidence type="ECO:0000256" key="4">
    <source>
        <dbReference type="PIRSR" id="PIRSR000097-1"/>
    </source>
</evidence>
<evidence type="ECO:0000256" key="6">
    <source>
        <dbReference type="PIRSR" id="PIRSR000097-3"/>
    </source>
</evidence>
<dbReference type="STRING" id="82801.SAMN04488506_0425"/>
<dbReference type="Proteomes" id="UP000199136">
    <property type="component" value="Unassembled WGS sequence"/>
</dbReference>
<evidence type="ECO:0000259" key="8">
    <source>
        <dbReference type="Pfam" id="PF00248"/>
    </source>
</evidence>
<feature type="compositionally biased region" description="Basic and acidic residues" evidence="7">
    <location>
        <begin position="268"/>
        <end position="282"/>
    </location>
</feature>
<dbReference type="PANTHER" id="PTHR43827">
    <property type="entry name" value="2,5-DIKETO-D-GLUCONIC ACID REDUCTASE"/>
    <property type="match status" value="1"/>
</dbReference>
<proteinExistence type="inferred from homology"/>
<name>A0A1I5V918_9LACT</name>
<feature type="domain" description="NADP-dependent oxidoreductase" evidence="8">
    <location>
        <begin position="19"/>
        <end position="266"/>
    </location>
</feature>
<dbReference type="InterPro" id="IPR023210">
    <property type="entry name" value="NADP_OxRdtase_dom"/>
</dbReference>
<feature type="site" description="Lowers pKa of active site Tyr" evidence="6">
    <location>
        <position position="81"/>
    </location>
</feature>
<dbReference type="PROSITE" id="PS00062">
    <property type="entry name" value="ALDOKETO_REDUCTASE_2"/>
    <property type="match status" value="1"/>
</dbReference>
<dbReference type="Pfam" id="PF00248">
    <property type="entry name" value="Aldo_ket_red"/>
    <property type="match status" value="1"/>
</dbReference>
<evidence type="ECO:0000256" key="7">
    <source>
        <dbReference type="SAM" id="MobiDB-lite"/>
    </source>
</evidence>
<dbReference type="InterPro" id="IPR020471">
    <property type="entry name" value="AKR"/>
</dbReference>
<dbReference type="Gene3D" id="3.20.20.100">
    <property type="entry name" value="NADP-dependent oxidoreductase domain"/>
    <property type="match status" value="1"/>
</dbReference>
<evidence type="ECO:0000256" key="2">
    <source>
        <dbReference type="ARBA" id="ARBA00022857"/>
    </source>
</evidence>
<dbReference type="AlphaFoldDB" id="A0A1I5V918"/>
<dbReference type="RefSeq" id="WP_092479490.1">
    <property type="nucleotide sequence ID" value="NZ_FOXW01000001.1"/>
</dbReference>
<feature type="active site" description="Proton donor" evidence="4">
    <location>
        <position position="53"/>
    </location>
</feature>
<reference evidence="9 10" key="1">
    <citation type="submission" date="2016-10" db="EMBL/GenBank/DDBJ databases">
        <authorList>
            <person name="de Groot N.N."/>
        </authorList>
    </citation>
    <scope>NUCLEOTIDE SEQUENCE [LARGE SCALE GENOMIC DNA]</scope>
    <source>
        <strain evidence="9 10">DSM 20581</strain>
    </source>
</reference>
<protein>
    <submittedName>
        <fullName evidence="9">Aldo/keto reductase</fullName>
    </submittedName>
</protein>
<dbReference type="PRINTS" id="PR00069">
    <property type="entry name" value="ALDKETRDTASE"/>
</dbReference>
<dbReference type="EMBL" id="FOXW01000001">
    <property type="protein sequence ID" value="SFQ04028.1"/>
    <property type="molecule type" value="Genomic_DNA"/>
</dbReference>
<dbReference type="CDD" id="cd19071">
    <property type="entry name" value="AKR_AKR1-5-like"/>
    <property type="match status" value="1"/>
</dbReference>
<dbReference type="PANTHER" id="PTHR43827:SF3">
    <property type="entry name" value="NADP-DEPENDENT OXIDOREDUCTASE DOMAIN-CONTAINING PROTEIN"/>
    <property type="match status" value="1"/>
</dbReference>
<evidence type="ECO:0000313" key="10">
    <source>
        <dbReference type="Proteomes" id="UP000199136"/>
    </source>
</evidence>
<dbReference type="GO" id="GO:0016616">
    <property type="term" value="F:oxidoreductase activity, acting on the CH-OH group of donors, NAD or NADP as acceptor"/>
    <property type="evidence" value="ECO:0007669"/>
    <property type="project" value="UniProtKB-ARBA"/>
</dbReference>
<dbReference type="PROSITE" id="PS00798">
    <property type="entry name" value="ALDOKETO_REDUCTASE_1"/>
    <property type="match status" value="1"/>
</dbReference>
<keyword evidence="10" id="KW-1185">Reference proteome</keyword>
<dbReference type="SUPFAM" id="SSF51430">
    <property type="entry name" value="NAD(P)-linked oxidoreductase"/>
    <property type="match status" value="1"/>
</dbReference>
<feature type="binding site" evidence="5">
    <location>
        <position position="114"/>
    </location>
    <ligand>
        <name>substrate</name>
    </ligand>
</feature>
<keyword evidence="3" id="KW-0560">Oxidoreductase</keyword>
<accession>A0A1I5V918</accession>
<keyword evidence="2" id="KW-0521">NADP</keyword>
<dbReference type="InterPro" id="IPR036812">
    <property type="entry name" value="NAD(P)_OxRdtase_dom_sf"/>
</dbReference>
<organism evidence="9 10">
    <name type="scientific">Desemzia incerta</name>
    <dbReference type="NCBI Taxonomy" id="82801"/>
    <lineage>
        <taxon>Bacteria</taxon>
        <taxon>Bacillati</taxon>
        <taxon>Bacillota</taxon>
        <taxon>Bacilli</taxon>
        <taxon>Lactobacillales</taxon>
        <taxon>Carnobacteriaceae</taxon>
        <taxon>Desemzia</taxon>
    </lineage>
</organism>
<feature type="region of interest" description="Disordered" evidence="7">
    <location>
        <begin position="265"/>
        <end position="303"/>
    </location>
</feature>
<dbReference type="FunFam" id="3.20.20.100:FF:000015">
    <property type="entry name" value="Oxidoreductase, aldo/keto reductase family"/>
    <property type="match status" value="1"/>
</dbReference>